<dbReference type="InterPro" id="IPR002683">
    <property type="entry name" value="PsbP_C"/>
</dbReference>
<dbReference type="PANTHER" id="PTHR31407">
    <property type="match status" value="1"/>
</dbReference>
<feature type="domain" description="PsbP C-terminal" evidence="1">
    <location>
        <begin position="23"/>
        <end position="92"/>
    </location>
</feature>
<organism evidence="2 3">
    <name type="scientific">Tetrabaena socialis</name>
    <dbReference type="NCBI Taxonomy" id="47790"/>
    <lineage>
        <taxon>Eukaryota</taxon>
        <taxon>Viridiplantae</taxon>
        <taxon>Chlorophyta</taxon>
        <taxon>core chlorophytes</taxon>
        <taxon>Chlorophyceae</taxon>
        <taxon>CS clade</taxon>
        <taxon>Chlamydomonadales</taxon>
        <taxon>Tetrabaenaceae</taxon>
        <taxon>Tetrabaena</taxon>
    </lineage>
</organism>
<evidence type="ECO:0000313" key="3">
    <source>
        <dbReference type="Proteomes" id="UP000236333"/>
    </source>
</evidence>
<name>A0A2J8A6D0_9CHLO</name>
<protein>
    <submittedName>
        <fullName evidence="2">PsbP domain-containing protein 2, chloroplastic</fullName>
    </submittedName>
</protein>
<dbReference type="GO" id="GO:0015979">
    <property type="term" value="P:photosynthesis"/>
    <property type="evidence" value="ECO:0007669"/>
    <property type="project" value="InterPro"/>
</dbReference>
<dbReference type="PANTHER" id="PTHR31407:SF3">
    <property type="entry name" value="PSBP DOMAIN-CONTAINING PROTEIN 2, CHLOROPLASTIC"/>
    <property type="match status" value="1"/>
</dbReference>
<dbReference type="EMBL" id="PGGS01000146">
    <property type="protein sequence ID" value="PNH08079.1"/>
    <property type="molecule type" value="Genomic_DNA"/>
</dbReference>
<dbReference type="OrthoDB" id="2020701at2759"/>
<dbReference type="GO" id="GO:0009654">
    <property type="term" value="C:photosystem II oxygen evolving complex"/>
    <property type="evidence" value="ECO:0007669"/>
    <property type="project" value="InterPro"/>
</dbReference>
<dbReference type="GO" id="GO:0005509">
    <property type="term" value="F:calcium ion binding"/>
    <property type="evidence" value="ECO:0007669"/>
    <property type="project" value="InterPro"/>
</dbReference>
<dbReference type="Pfam" id="PF01789">
    <property type="entry name" value="PsbP"/>
    <property type="match status" value="1"/>
</dbReference>
<sequence>PSASGGSASAPPLEGAAAAPGTALSEYVNAKQQYRLLVPADWDVKGKAGADVLFEDPARRSTSVGITVNPVKVASIAQFGGLGDVGAKLLEAERKKVPPRLYILNAAFKCDKDGCGPASAEGVQLLRRVAGTFDVTAA</sequence>
<gene>
    <name evidence="2" type="ORF">TSOC_005397</name>
</gene>
<reference evidence="2 3" key="1">
    <citation type="journal article" date="2017" name="Mol. Biol. Evol.">
        <title>The 4-celled Tetrabaena socialis nuclear genome reveals the essential components for genetic control of cell number at the origin of multicellularity in the volvocine lineage.</title>
        <authorList>
            <person name="Featherston J."/>
            <person name="Arakaki Y."/>
            <person name="Hanschen E.R."/>
            <person name="Ferris P.J."/>
            <person name="Michod R.E."/>
            <person name="Olson B.J.S.C."/>
            <person name="Nozaki H."/>
            <person name="Durand P.M."/>
        </authorList>
    </citation>
    <scope>NUCLEOTIDE SEQUENCE [LARGE SCALE GENOMIC DNA]</scope>
    <source>
        <strain evidence="2 3">NIES-571</strain>
    </source>
</reference>
<feature type="non-terminal residue" evidence="2">
    <location>
        <position position="138"/>
    </location>
</feature>
<comment type="caution">
    <text evidence="2">The sequence shown here is derived from an EMBL/GenBank/DDBJ whole genome shotgun (WGS) entry which is preliminary data.</text>
</comment>
<evidence type="ECO:0000313" key="2">
    <source>
        <dbReference type="EMBL" id="PNH08079.1"/>
    </source>
</evidence>
<dbReference type="GO" id="GO:0019898">
    <property type="term" value="C:extrinsic component of membrane"/>
    <property type="evidence" value="ECO:0007669"/>
    <property type="project" value="InterPro"/>
</dbReference>
<evidence type="ECO:0000259" key="1">
    <source>
        <dbReference type="Pfam" id="PF01789"/>
    </source>
</evidence>
<dbReference type="AlphaFoldDB" id="A0A2J8A6D0"/>
<dbReference type="InterPro" id="IPR016123">
    <property type="entry name" value="Mog1/PsbP_a/b/a-sand"/>
</dbReference>
<dbReference type="SUPFAM" id="SSF55724">
    <property type="entry name" value="Mog1p/PsbP-like"/>
    <property type="match status" value="1"/>
</dbReference>
<dbReference type="Gene3D" id="3.40.1000.10">
    <property type="entry name" value="Mog1/PsbP, alpha/beta/alpha sandwich"/>
    <property type="match status" value="1"/>
</dbReference>
<proteinExistence type="predicted"/>
<feature type="non-terminal residue" evidence="2">
    <location>
        <position position="1"/>
    </location>
</feature>
<accession>A0A2J8A6D0</accession>
<keyword evidence="3" id="KW-1185">Reference proteome</keyword>
<dbReference type="Proteomes" id="UP000236333">
    <property type="component" value="Unassembled WGS sequence"/>
</dbReference>